<feature type="domain" description="BRCT" evidence="17">
    <location>
        <begin position="1141"/>
        <end position="1234"/>
    </location>
</feature>
<dbReference type="PROSITE" id="PS50172">
    <property type="entry name" value="BRCT"/>
    <property type="match status" value="1"/>
</dbReference>
<organism evidence="20">
    <name type="scientific">Nicotiana tabacum</name>
    <name type="common">Common tobacco</name>
    <dbReference type="NCBI Taxonomy" id="4097"/>
    <lineage>
        <taxon>Eukaryota</taxon>
        <taxon>Viridiplantae</taxon>
        <taxon>Streptophyta</taxon>
        <taxon>Embryophyta</taxon>
        <taxon>Tracheophyta</taxon>
        <taxon>Spermatophyta</taxon>
        <taxon>Magnoliopsida</taxon>
        <taxon>eudicotyledons</taxon>
        <taxon>Gunneridae</taxon>
        <taxon>Pentapetalae</taxon>
        <taxon>asterids</taxon>
        <taxon>lamiids</taxon>
        <taxon>Solanales</taxon>
        <taxon>Solanaceae</taxon>
        <taxon>Nicotianoideae</taxon>
        <taxon>Nicotianeae</taxon>
        <taxon>Nicotiana</taxon>
    </lineage>
</organism>
<keyword evidence="6" id="KW-0678">Repressor</keyword>
<evidence type="ECO:0000256" key="3">
    <source>
        <dbReference type="ARBA" id="ARBA00001946"/>
    </source>
</evidence>
<evidence type="ECO:0000259" key="18">
    <source>
        <dbReference type="PROSITE" id="PS50969"/>
    </source>
</evidence>
<evidence type="ECO:0000256" key="15">
    <source>
        <dbReference type="ARBA" id="ARBA00063107"/>
    </source>
</evidence>
<accession>A0A1S4C3K5</accession>
<feature type="domain" description="FCP1 homology" evidence="18">
    <location>
        <begin position="918"/>
        <end position="1098"/>
    </location>
</feature>
<gene>
    <name evidence="20 21" type="primary">LOC107814812</name>
</gene>
<dbReference type="GO" id="GO:0008420">
    <property type="term" value="F:RNA polymerase II CTD heptapeptide repeat phosphatase activity"/>
    <property type="evidence" value="ECO:0000318"/>
    <property type="project" value="GO_Central"/>
</dbReference>
<dbReference type="OrthoDB" id="10249888at2759"/>
<keyword evidence="7" id="KW-0479">Metal-binding</keyword>
<dbReference type="PANTHER" id="PTHR23081:SF2">
    <property type="entry name" value="RNA POLYMERASE II C-TERMINAL DOMAIN PHOSPHATASE-LIKE 3"/>
    <property type="match status" value="1"/>
</dbReference>
<evidence type="ECO:0000256" key="1">
    <source>
        <dbReference type="ARBA" id="ARBA00001936"/>
    </source>
</evidence>
<evidence type="ECO:0000256" key="11">
    <source>
        <dbReference type="ARBA" id="ARBA00023163"/>
    </source>
</evidence>
<dbReference type="GO" id="GO:0005634">
    <property type="term" value="C:nucleus"/>
    <property type="evidence" value="ECO:0007669"/>
    <property type="project" value="UniProtKB-SubCell"/>
</dbReference>
<keyword evidence="11" id="KW-0804">Transcription</keyword>
<comment type="cofactor">
    <cofactor evidence="1">
        <name>Mn(2+)</name>
        <dbReference type="ChEBI" id="CHEBI:29035"/>
    </cofactor>
</comment>
<keyword evidence="10" id="KW-0805">Transcription regulation</keyword>
<feature type="region of interest" description="Disordered" evidence="16">
    <location>
        <begin position="436"/>
        <end position="467"/>
    </location>
</feature>
<keyword evidence="8" id="KW-0378">Hydrolase</keyword>
<dbReference type="GO" id="GO:0009651">
    <property type="term" value="P:response to salt stress"/>
    <property type="evidence" value="ECO:0007669"/>
    <property type="project" value="UniProtKB-ARBA"/>
</dbReference>
<evidence type="ECO:0000313" key="21">
    <source>
        <dbReference type="RefSeq" id="XP_016495757.1"/>
    </source>
</evidence>
<dbReference type="SUPFAM" id="SSF52113">
    <property type="entry name" value="BRCT domain"/>
    <property type="match status" value="1"/>
</dbReference>
<dbReference type="Proteomes" id="UP000790787">
    <property type="component" value="Chromosome 24"/>
</dbReference>
<dbReference type="InterPro" id="IPR039189">
    <property type="entry name" value="Fcp1"/>
</dbReference>
<proteinExistence type="predicted"/>
<keyword evidence="9" id="KW-0694">RNA-binding</keyword>
<dbReference type="STRING" id="4097.A0A1S4C3K5"/>
<comment type="cofactor">
    <cofactor evidence="2">
        <name>Co(2+)</name>
        <dbReference type="ChEBI" id="CHEBI:48828"/>
    </cofactor>
</comment>
<evidence type="ECO:0000256" key="2">
    <source>
        <dbReference type="ARBA" id="ARBA00001941"/>
    </source>
</evidence>
<feature type="compositionally biased region" description="Polar residues" evidence="16">
    <location>
        <begin position="32"/>
        <end position="47"/>
    </location>
</feature>
<comment type="catalytic activity">
    <reaction evidence="13">
        <text>O-phospho-L-seryl-[protein] + H2O = L-seryl-[protein] + phosphate</text>
        <dbReference type="Rhea" id="RHEA:20629"/>
        <dbReference type="Rhea" id="RHEA-COMP:9863"/>
        <dbReference type="Rhea" id="RHEA-COMP:11604"/>
        <dbReference type="ChEBI" id="CHEBI:15377"/>
        <dbReference type="ChEBI" id="CHEBI:29999"/>
        <dbReference type="ChEBI" id="CHEBI:43474"/>
        <dbReference type="ChEBI" id="CHEBI:83421"/>
        <dbReference type="EC" id="3.1.3.16"/>
    </reaction>
</comment>
<feature type="compositionally biased region" description="Low complexity" evidence="16">
    <location>
        <begin position="48"/>
        <end position="61"/>
    </location>
</feature>
<dbReference type="EC" id="3.1.3.16" evidence="5"/>
<dbReference type="CDD" id="cd07521">
    <property type="entry name" value="HAD_FCP1-like"/>
    <property type="match status" value="1"/>
</dbReference>
<feature type="region of interest" description="Disordered" evidence="16">
    <location>
        <begin position="782"/>
        <end position="810"/>
    </location>
</feature>
<dbReference type="Pfam" id="PF00533">
    <property type="entry name" value="BRCT"/>
    <property type="match status" value="1"/>
</dbReference>
<evidence type="ECO:0000256" key="10">
    <source>
        <dbReference type="ARBA" id="ARBA00023015"/>
    </source>
</evidence>
<dbReference type="PaxDb" id="4097-A0A1S4C3K5"/>
<dbReference type="RefSeq" id="XP_016495756.1">
    <property type="nucleotide sequence ID" value="XM_016640270.1"/>
</dbReference>
<dbReference type="InterPro" id="IPR011947">
    <property type="entry name" value="FCP1_euk"/>
</dbReference>
<dbReference type="SUPFAM" id="SSF56784">
    <property type="entry name" value="HAD-like"/>
    <property type="match status" value="1"/>
</dbReference>
<sequence length="1236" mass="135595">MEECNTAAVGDVEEGEISDSASVEEISEDAFNKQQDPPTSTATTKVVNSNNHNQNQNQNSSTRVWTMRDVYKYPISRDYARGLYNLAWAQAVQNKPLNELFVMTTDDNSKQSVESSSDMVEKVIIDVDDDAMEEGELEEGEIDLDAEVLVVNAGATNNDDQLDSFQTSNVIREQLLSVTIDEMEKSFPVVCSKLQNSLDSVRELAASPDSDDLVRLFMTAIQTVNSVFCSMNQNQKEQNREILSRLLLHAKSQVPSLLSSEQLKEVDAVILSINQSAVSSITEDNDRDNGIKVVEVLDMNDSHTSSENANQDSTSLKKCDLDVESTKSSGPKEQNVSFESLKPGLANSKARRLSVPLLDLHKDHDIDTLPSPTREIALIFPIAKASTQAHGVVKPELPMFTGVLEKGSSLLHPYETDALKAVSSYQQKFGRSSLFVSEKFPSPTPSDEGDSGEGDTGGEVSSSNVGHNASILNTSSTWLPIVSSVPPTNILAGQGLGTARNADPLSFLPNPSLRSSTAKSRDPRLRLATSEAAAQNLNMKMLPIPNIDLKLEASLEMIQSRKQKIAEQPAFDSSLLKRQRSEQTDSIIVSDVRPSTGNGGWLEHRGTAGLPITSSNYVTDSSGNGTRKLEQVTSSVSTSNTMPSVIVNADVNLPLTGTSANLHSLLKDIAINPSIWMNIIKLEQQKSADDSKTTTLASSSSSILGAVPSTNVAASRTSMIGQRSVGIIQAPTQTAAADEVAKVRMKPRDPRRVLHNTAVQKSGNVGSADQCKTGVAGTQAMTSSHCVQRPEDQLDRKSAVTPSTTPPDIARQFTKNLKNIADMISVSPTSTSPAAASQTPTQHMQVHPSRLEGNGAVSESSELLTDAGLASGKAPPDSLQPQSSWGNVEHLFEGYSDQQRASIQRERTRRLEEQKKMFSVRKLCLVLDLDHTLLNSAKFVEIDPVHQEILRKKEEQDREKPYRHLFRFLHMGMWTKLRPGIWNFLEKASKLFELHLYTMGNKLYATEMAKLLDPKGDLFAGRVISRGDDGDPLDGDERIPKSKDLEGVLGMESAVVIVDDSVRVWPHNKLNLIVVERYIYFPCSRRQFGLPGPSLLEIDHDERPEDGTLASCLGVIQRIHQNFFEHRSIDEADVRNILATEQQKILAGCRIVFSRVFPVGEANPHFHPLWQTAEQFGAVCSSQIDELVTHVVANSLGTDKVNWALSTGRFVVHPGWVEASTLLYRRANEHDFAIKP</sequence>
<evidence type="ECO:0000256" key="9">
    <source>
        <dbReference type="ARBA" id="ARBA00022884"/>
    </source>
</evidence>
<evidence type="ECO:0000256" key="5">
    <source>
        <dbReference type="ARBA" id="ARBA00013081"/>
    </source>
</evidence>
<dbReference type="PROSITE" id="PS50969">
    <property type="entry name" value="FCP1"/>
    <property type="match status" value="1"/>
</dbReference>
<evidence type="ECO:0000313" key="19">
    <source>
        <dbReference type="Proteomes" id="UP000790787"/>
    </source>
</evidence>
<evidence type="ECO:0000256" key="14">
    <source>
        <dbReference type="ARBA" id="ARBA00048336"/>
    </source>
</evidence>
<dbReference type="Gene3D" id="3.40.50.1000">
    <property type="entry name" value="HAD superfamily/HAD-like"/>
    <property type="match status" value="1"/>
</dbReference>
<evidence type="ECO:0000256" key="7">
    <source>
        <dbReference type="ARBA" id="ARBA00022723"/>
    </source>
</evidence>
<reference evidence="20 21" key="2">
    <citation type="submission" date="2025-04" db="UniProtKB">
        <authorList>
            <consortium name="RefSeq"/>
        </authorList>
    </citation>
    <scope>IDENTIFICATION</scope>
</reference>
<dbReference type="NCBIfam" id="TIGR02250">
    <property type="entry name" value="FCP1_euk"/>
    <property type="match status" value="1"/>
</dbReference>
<comment type="subunit">
    <text evidence="15">Interacts with RAP74.</text>
</comment>
<dbReference type="GO" id="GO:0003723">
    <property type="term" value="F:RNA binding"/>
    <property type="evidence" value="ECO:0007669"/>
    <property type="project" value="UniProtKB-KW"/>
</dbReference>
<evidence type="ECO:0000256" key="4">
    <source>
        <dbReference type="ARBA" id="ARBA00004123"/>
    </source>
</evidence>
<dbReference type="RefSeq" id="XP_016495757.1">
    <property type="nucleotide sequence ID" value="XM_016640271.1"/>
</dbReference>
<dbReference type="InterPro" id="IPR023214">
    <property type="entry name" value="HAD_sf"/>
</dbReference>
<dbReference type="AlphaFoldDB" id="A0A1S4C3K5"/>
<dbReference type="InterPro" id="IPR036420">
    <property type="entry name" value="BRCT_dom_sf"/>
</dbReference>
<evidence type="ECO:0000313" key="20">
    <source>
        <dbReference type="RefSeq" id="XP_016495756.1"/>
    </source>
</evidence>
<dbReference type="InterPro" id="IPR036412">
    <property type="entry name" value="HAD-like_sf"/>
</dbReference>
<dbReference type="PANTHER" id="PTHR23081">
    <property type="entry name" value="RNA POLYMERASE II CTD PHOSPHATASE"/>
    <property type="match status" value="1"/>
</dbReference>
<evidence type="ECO:0000259" key="17">
    <source>
        <dbReference type="PROSITE" id="PS50172"/>
    </source>
</evidence>
<feature type="region of interest" description="Disordered" evidence="16">
    <location>
        <begin position="1"/>
        <end position="61"/>
    </location>
</feature>
<evidence type="ECO:0000256" key="6">
    <source>
        <dbReference type="ARBA" id="ARBA00022491"/>
    </source>
</evidence>
<comment type="subcellular location">
    <subcellularLocation>
        <location evidence="4">Nucleus</location>
    </subcellularLocation>
</comment>
<dbReference type="Gene3D" id="3.40.50.10190">
    <property type="entry name" value="BRCT domain"/>
    <property type="match status" value="1"/>
</dbReference>
<dbReference type="GO" id="GO:0046872">
    <property type="term" value="F:metal ion binding"/>
    <property type="evidence" value="ECO:0007669"/>
    <property type="project" value="UniProtKB-KW"/>
</dbReference>
<dbReference type="SMART" id="SM00577">
    <property type="entry name" value="CPDc"/>
    <property type="match status" value="1"/>
</dbReference>
<protein>
    <recommendedName>
        <fullName evidence="5">protein-serine/threonine phosphatase</fullName>
        <ecNumber evidence="5">3.1.3.16</ecNumber>
    </recommendedName>
</protein>
<dbReference type="InterPro" id="IPR004274">
    <property type="entry name" value="FCP1_dom"/>
</dbReference>
<comment type="cofactor">
    <cofactor evidence="3">
        <name>Mg(2+)</name>
        <dbReference type="ChEBI" id="CHEBI:18420"/>
    </cofactor>
</comment>
<reference key="1">
    <citation type="journal article" date="2014" name="Nat. Commun.">
        <title>The tobacco genome sequence and its comparison with those of tomato and potato.</title>
        <authorList>
            <person name="Sierro N."/>
            <person name="Battey J.N."/>
            <person name="Ouadi S."/>
            <person name="Bakaher N."/>
            <person name="Bovet L."/>
            <person name="Willig A."/>
            <person name="Goepfert S."/>
            <person name="Peitsch M.C."/>
            <person name="Ivanov N.V."/>
        </authorList>
    </citation>
    <scope>NUCLEOTIDE SEQUENCE [LARGE SCALE GENOMIC DNA]</scope>
    <source>
        <strain>cv. TN90</strain>
    </source>
</reference>
<feature type="compositionally biased region" description="Basic and acidic residues" evidence="16">
    <location>
        <begin position="788"/>
        <end position="798"/>
    </location>
</feature>
<dbReference type="CDD" id="cd17729">
    <property type="entry name" value="BRCT_CTDP1"/>
    <property type="match status" value="1"/>
</dbReference>
<dbReference type="Pfam" id="PF03031">
    <property type="entry name" value="NIF"/>
    <property type="match status" value="1"/>
</dbReference>
<evidence type="ECO:0000256" key="13">
    <source>
        <dbReference type="ARBA" id="ARBA00047761"/>
    </source>
</evidence>
<evidence type="ECO:0000256" key="8">
    <source>
        <dbReference type="ARBA" id="ARBA00022801"/>
    </source>
</evidence>
<keyword evidence="19" id="KW-1185">Reference proteome</keyword>
<dbReference type="InterPro" id="IPR001357">
    <property type="entry name" value="BRCT_dom"/>
</dbReference>
<dbReference type="SMART" id="SM00292">
    <property type="entry name" value="BRCT"/>
    <property type="match status" value="1"/>
</dbReference>
<dbReference type="KEGG" id="nta:107814812"/>
<dbReference type="SMR" id="A0A1S4C3K5"/>
<dbReference type="Pfam" id="PF25505">
    <property type="entry name" value="ARM_CPL3"/>
    <property type="match status" value="1"/>
</dbReference>
<dbReference type="GeneID" id="107814812"/>
<dbReference type="InterPro" id="IPR057473">
    <property type="entry name" value="ARM_CPL3"/>
</dbReference>
<evidence type="ECO:0000256" key="12">
    <source>
        <dbReference type="ARBA" id="ARBA00023242"/>
    </source>
</evidence>
<dbReference type="OMA" id="MRDLYKY"/>
<comment type="catalytic activity">
    <reaction evidence="14">
        <text>O-phospho-L-threonyl-[protein] + H2O = L-threonyl-[protein] + phosphate</text>
        <dbReference type="Rhea" id="RHEA:47004"/>
        <dbReference type="Rhea" id="RHEA-COMP:11060"/>
        <dbReference type="Rhea" id="RHEA-COMP:11605"/>
        <dbReference type="ChEBI" id="CHEBI:15377"/>
        <dbReference type="ChEBI" id="CHEBI:30013"/>
        <dbReference type="ChEBI" id="CHEBI:43474"/>
        <dbReference type="ChEBI" id="CHEBI:61977"/>
        <dbReference type="EC" id="3.1.3.16"/>
    </reaction>
</comment>
<name>A0A1S4C3K5_TOBAC</name>
<dbReference type="FunFam" id="3.40.50.1000:FF:000098">
    <property type="entry name" value="RNA polymerase II C-terminal domain phosphatase-like 3"/>
    <property type="match status" value="1"/>
</dbReference>
<evidence type="ECO:0000256" key="16">
    <source>
        <dbReference type="SAM" id="MobiDB-lite"/>
    </source>
</evidence>
<keyword evidence="12" id="KW-0539">Nucleus</keyword>
<dbReference type="FunFam" id="3.40.50.10190:FF:000014">
    <property type="entry name" value="RNA polymerase II C-terminal domain phosphatase-like 3"/>
    <property type="match status" value="1"/>
</dbReference>